<sequence length="1159" mass="127918">MYAVIRPALRSSSIRSIRGRRYLYARRYRSLHTTRPLAQSSKPPSKPDSTSIKDNDAKNESRESAAPAGEQPGVEVVTEDADAIAQKLQRSKEMTRRYSTALRRTQKRNPAPGLPPVHIPDWFYRNVRLREDASAAVRGSEPPKHCVVSIKPKTSEHSATCMIPFKGYARTLGNLSHMTKAMWPAAGLSDEHMRDFARDFLDAESMEDQEKAPGDVFTMRAGAAEKESADIDKESKPLARKRRAHTEHVRTTRRLSETTLENSMSPLVRAEIRATIAACLTANQPAITESFPSIKSNVILQSPSDSNGAILEDIVQQSAIDMGADVISFDALDVAQIAGDYLGEGTLPSPNSIRSLGFDVYSKLPELASDVDYLGGENDADYDTDPYREPPPFPLPSNRPGSFMPRVQVLSTLDPKWMDKVKDIFNLGDGRGDNTPSSNQPSRIQISTEEQLQDLKLTTLLEALVDSNILKRDRASTNPPTELDPSAAAKLGVPLTQPEFFDYSLAPEGAELDFSSVLPVSSMADNTLTVKVGPSPESPSVSLKPKIIHVRDIKELNATEHGGRILQKLEQIVRKKRNASEHVILLGTTSSPDLFPELSQSGVDILQSDGEASFFRTIVVPDGAALRSSTDYKAKRGHKRRPSSDVSDELPPKNKSAMERSKFRNINLRHIADMLSCLDPASASHFKDTGHIMAEAYSMTELFPKMSFDRVLSYDEVHRIAITALGLHVSDGNSNHLNWAHVILSMGLLKASDEVKFGFIKALRSEEGDRQDGKTPLDLLSPDRKKVVMGRLGLQSKDGSKPQLDMERIKRTANKHEKNLLHGIADADQIKTTFDRVHVPKETIEAIRTLTSLSLLRPDAFNYGVLATDKISGALLYGPPGTGKTLLAKAVAKESGSTVLEVSGSEINDKYVGEGEKNVRAIFSLARKLSPCIVFLDEADAIFGSRDGSQHRVSHRDILNQFLKEWDGLNDQGVFVMVASNRPFDLDDAVIRRLPRRLLVDLPKEVDREKILAIHLRDEQLDVSVNIGDLAKRTPLYSGSDLKNLAISAALACVREENEQAAIAAIKATTDPSNDSPPDPPQLVRGQNYSFPERRTLQLRHFEKALQEVSASISEDMSSLNAIKKFDEQYGNRKGTRKKKAYGFGVAADKNEDAARVRT</sequence>
<keyword evidence="9" id="KW-1185">Reference proteome</keyword>
<dbReference type="PANTHER" id="PTHR45644">
    <property type="entry name" value="AAA ATPASE, PUTATIVE (AFU_ORTHOLOGUE AFUA_2G12920)-RELATED-RELATED"/>
    <property type="match status" value="1"/>
</dbReference>
<keyword evidence="3" id="KW-0472">Membrane</keyword>
<dbReference type="InterPro" id="IPR041569">
    <property type="entry name" value="AAA_lid_3"/>
</dbReference>
<evidence type="ECO:0000256" key="2">
    <source>
        <dbReference type="ARBA" id="ARBA00022741"/>
    </source>
</evidence>
<dbReference type="Gene3D" id="1.10.8.60">
    <property type="match status" value="1"/>
</dbReference>
<organism evidence="8 9">
    <name type="scientific">Polyplosphaeria fusca</name>
    <dbReference type="NCBI Taxonomy" id="682080"/>
    <lineage>
        <taxon>Eukaryota</taxon>
        <taxon>Fungi</taxon>
        <taxon>Dikarya</taxon>
        <taxon>Ascomycota</taxon>
        <taxon>Pezizomycotina</taxon>
        <taxon>Dothideomycetes</taxon>
        <taxon>Pleosporomycetidae</taxon>
        <taxon>Pleosporales</taxon>
        <taxon>Tetraplosphaeriaceae</taxon>
        <taxon>Polyplosphaeria</taxon>
    </lineage>
</organism>
<feature type="compositionally biased region" description="Basic and acidic residues" evidence="6">
    <location>
        <begin position="650"/>
        <end position="659"/>
    </location>
</feature>
<dbReference type="Proteomes" id="UP000799444">
    <property type="component" value="Unassembled WGS sequence"/>
</dbReference>
<feature type="compositionally biased region" description="Basic and acidic residues" evidence="6">
    <location>
        <begin position="246"/>
        <end position="255"/>
    </location>
</feature>
<feature type="compositionally biased region" description="Basic and acidic residues" evidence="6">
    <location>
        <begin position="223"/>
        <end position="237"/>
    </location>
</feature>
<gene>
    <name evidence="8" type="ORF">EJ04DRAFT_477142</name>
</gene>
<dbReference type="InterPro" id="IPR051701">
    <property type="entry name" value="Mito_OM_Translocase_MSP1"/>
</dbReference>
<feature type="region of interest" description="Disordered" evidence="6">
    <location>
        <begin position="223"/>
        <end position="255"/>
    </location>
</feature>
<dbReference type="PANTHER" id="PTHR45644:SF56">
    <property type="entry name" value="AAA ATPASE, PUTATIVE (AFU_ORTHOLOGUE AFUA_2G12920)-RELATED"/>
    <property type="match status" value="1"/>
</dbReference>
<feature type="compositionally biased region" description="Low complexity" evidence="6">
    <location>
        <begin position="40"/>
        <end position="50"/>
    </location>
</feature>
<dbReference type="InterPro" id="IPR003960">
    <property type="entry name" value="ATPase_AAA_CS"/>
</dbReference>
<keyword evidence="3" id="KW-1000">Mitochondrion outer membrane</keyword>
<dbReference type="PROSITE" id="PS00674">
    <property type="entry name" value="AAA"/>
    <property type="match status" value="1"/>
</dbReference>
<proteinExistence type="predicted"/>
<dbReference type="AlphaFoldDB" id="A0A9P4QPM3"/>
<evidence type="ECO:0000256" key="5">
    <source>
        <dbReference type="ARBA" id="ARBA00023128"/>
    </source>
</evidence>
<evidence type="ECO:0000259" key="7">
    <source>
        <dbReference type="SMART" id="SM00382"/>
    </source>
</evidence>
<keyword evidence="5" id="KW-0496">Mitochondrion</keyword>
<feature type="region of interest" description="Disordered" evidence="6">
    <location>
        <begin position="33"/>
        <end position="77"/>
    </location>
</feature>
<dbReference type="Pfam" id="PF17862">
    <property type="entry name" value="AAA_lid_3"/>
    <property type="match status" value="1"/>
</dbReference>
<comment type="caution">
    <text evidence="8">The sequence shown here is derived from an EMBL/GenBank/DDBJ whole genome shotgun (WGS) entry which is preliminary data.</text>
</comment>
<evidence type="ECO:0000313" key="8">
    <source>
        <dbReference type="EMBL" id="KAF2728587.1"/>
    </source>
</evidence>
<dbReference type="GO" id="GO:0016887">
    <property type="term" value="F:ATP hydrolysis activity"/>
    <property type="evidence" value="ECO:0007669"/>
    <property type="project" value="InterPro"/>
</dbReference>
<feature type="region of interest" description="Disordered" evidence="6">
    <location>
        <begin position="1067"/>
        <end position="1087"/>
    </location>
</feature>
<evidence type="ECO:0000256" key="6">
    <source>
        <dbReference type="SAM" id="MobiDB-lite"/>
    </source>
</evidence>
<dbReference type="EMBL" id="ML996274">
    <property type="protein sequence ID" value="KAF2728587.1"/>
    <property type="molecule type" value="Genomic_DNA"/>
</dbReference>
<comment type="subcellular location">
    <subcellularLocation>
        <location evidence="1">Mitochondrion outer membrane</location>
        <topology evidence="1">Single-pass membrane protein</topology>
    </subcellularLocation>
</comment>
<name>A0A9P4QPM3_9PLEO</name>
<dbReference type="OrthoDB" id="39734at2759"/>
<evidence type="ECO:0000256" key="1">
    <source>
        <dbReference type="ARBA" id="ARBA00004572"/>
    </source>
</evidence>
<dbReference type="InterPro" id="IPR056027">
    <property type="entry name" value="DUF7608"/>
</dbReference>
<reference evidence="8" key="1">
    <citation type="journal article" date="2020" name="Stud. Mycol.">
        <title>101 Dothideomycetes genomes: a test case for predicting lifestyles and emergence of pathogens.</title>
        <authorList>
            <person name="Haridas S."/>
            <person name="Albert R."/>
            <person name="Binder M."/>
            <person name="Bloem J."/>
            <person name="Labutti K."/>
            <person name="Salamov A."/>
            <person name="Andreopoulos B."/>
            <person name="Baker S."/>
            <person name="Barry K."/>
            <person name="Bills G."/>
            <person name="Bluhm B."/>
            <person name="Cannon C."/>
            <person name="Castanera R."/>
            <person name="Culley D."/>
            <person name="Daum C."/>
            <person name="Ezra D."/>
            <person name="Gonzalez J."/>
            <person name="Henrissat B."/>
            <person name="Kuo A."/>
            <person name="Liang C."/>
            <person name="Lipzen A."/>
            <person name="Lutzoni F."/>
            <person name="Magnuson J."/>
            <person name="Mondo S."/>
            <person name="Nolan M."/>
            <person name="Ohm R."/>
            <person name="Pangilinan J."/>
            <person name="Park H.-J."/>
            <person name="Ramirez L."/>
            <person name="Alfaro M."/>
            <person name="Sun H."/>
            <person name="Tritt A."/>
            <person name="Yoshinaga Y."/>
            <person name="Zwiers L.-H."/>
            <person name="Turgeon B."/>
            <person name="Goodwin S."/>
            <person name="Spatafora J."/>
            <person name="Crous P."/>
            <person name="Grigoriev I."/>
        </authorList>
    </citation>
    <scope>NUCLEOTIDE SEQUENCE</scope>
    <source>
        <strain evidence="8">CBS 125425</strain>
    </source>
</reference>
<dbReference type="Gene3D" id="3.40.50.300">
    <property type="entry name" value="P-loop containing nucleotide triphosphate hydrolases"/>
    <property type="match status" value="1"/>
</dbReference>
<accession>A0A9P4QPM3</accession>
<keyword evidence="2" id="KW-0547">Nucleotide-binding</keyword>
<dbReference type="InterPro" id="IPR027417">
    <property type="entry name" value="P-loop_NTPase"/>
</dbReference>
<dbReference type="InterPro" id="IPR003959">
    <property type="entry name" value="ATPase_AAA_core"/>
</dbReference>
<dbReference type="InterPro" id="IPR003593">
    <property type="entry name" value="AAA+_ATPase"/>
</dbReference>
<dbReference type="GO" id="GO:0005741">
    <property type="term" value="C:mitochondrial outer membrane"/>
    <property type="evidence" value="ECO:0007669"/>
    <property type="project" value="UniProtKB-SubCell"/>
</dbReference>
<dbReference type="SUPFAM" id="SSF52540">
    <property type="entry name" value="P-loop containing nucleoside triphosphate hydrolases"/>
    <property type="match status" value="1"/>
</dbReference>
<evidence type="ECO:0000256" key="3">
    <source>
        <dbReference type="ARBA" id="ARBA00022787"/>
    </source>
</evidence>
<dbReference type="Pfam" id="PF00004">
    <property type="entry name" value="AAA"/>
    <property type="match status" value="1"/>
</dbReference>
<feature type="compositionally biased region" description="Basic and acidic residues" evidence="6">
    <location>
        <begin position="51"/>
        <end position="63"/>
    </location>
</feature>
<keyword evidence="4" id="KW-0067">ATP-binding</keyword>
<dbReference type="GO" id="GO:0005524">
    <property type="term" value="F:ATP binding"/>
    <property type="evidence" value="ECO:0007669"/>
    <property type="project" value="UniProtKB-KW"/>
</dbReference>
<dbReference type="SMART" id="SM00382">
    <property type="entry name" value="AAA"/>
    <property type="match status" value="1"/>
</dbReference>
<evidence type="ECO:0000313" key="9">
    <source>
        <dbReference type="Proteomes" id="UP000799444"/>
    </source>
</evidence>
<feature type="region of interest" description="Disordered" evidence="6">
    <location>
        <begin position="629"/>
        <end position="659"/>
    </location>
</feature>
<protein>
    <submittedName>
        <fullName evidence="8">AAA-domain-containing protein</fullName>
    </submittedName>
</protein>
<dbReference type="Pfam" id="PF24581">
    <property type="entry name" value="DUF7608"/>
    <property type="match status" value="1"/>
</dbReference>
<evidence type="ECO:0000256" key="4">
    <source>
        <dbReference type="ARBA" id="ARBA00022840"/>
    </source>
</evidence>
<feature type="domain" description="AAA+ ATPase" evidence="7">
    <location>
        <begin position="870"/>
        <end position="1004"/>
    </location>
</feature>